<dbReference type="Proteomes" id="UP000770015">
    <property type="component" value="Unassembled WGS sequence"/>
</dbReference>
<keyword evidence="2" id="KW-1185">Reference proteome</keyword>
<accession>A0A9P9A8W8</accession>
<comment type="caution">
    <text evidence="1">The sequence shown here is derived from an EMBL/GenBank/DDBJ whole genome shotgun (WGS) entry which is preliminary data.</text>
</comment>
<evidence type="ECO:0000313" key="2">
    <source>
        <dbReference type="Proteomes" id="UP000770015"/>
    </source>
</evidence>
<organism evidence="1 2">
    <name type="scientific">Plectosphaerella plurivora</name>
    <dbReference type="NCBI Taxonomy" id="936078"/>
    <lineage>
        <taxon>Eukaryota</taxon>
        <taxon>Fungi</taxon>
        <taxon>Dikarya</taxon>
        <taxon>Ascomycota</taxon>
        <taxon>Pezizomycotina</taxon>
        <taxon>Sordariomycetes</taxon>
        <taxon>Hypocreomycetidae</taxon>
        <taxon>Glomerellales</taxon>
        <taxon>Plectosphaerellaceae</taxon>
        <taxon>Plectosphaerella</taxon>
    </lineage>
</organism>
<gene>
    <name evidence="1" type="ORF">F5X68DRAFT_21525</name>
</gene>
<proteinExistence type="predicted"/>
<name>A0A9P9A8W8_9PEZI</name>
<protein>
    <submittedName>
        <fullName evidence="1">Uncharacterized protein</fullName>
    </submittedName>
</protein>
<sequence length="216" mass="24645">MRESDYFVVVVEAGRRELGVYSGREFGVGNSSGATCGGKRVHVSVFARKWRRVLFMRRWQAHPEWPAIWPYRGRDCGDQKKLVGQERPLAVVHASVRQGGLNCGSGQTRRKKQEGTARGEEGIKMYIYARGRRRGQWAHCGRWRSMWGFVTLMRPGNDEAGRSVAGGRGIWRRCGWFQHLGGDILSMNREIRGQGAKTKGQRGEEKTLQLVEWRIL</sequence>
<dbReference type="EMBL" id="JAGSXJ010000016">
    <property type="protein sequence ID" value="KAH6685007.1"/>
    <property type="molecule type" value="Genomic_DNA"/>
</dbReference>
<evidence type="ECO:0000313" key="1">
    <source>
        <dbReference type="EMBL" id="KAH6685007.1"/>
    </source>
</evidence>
<reference evidence="1" key="1">
    <citation type="journal article" date="2021" name="Nat. Commun.">
        <title>Genetic determinants of endophytism in the Arabidopsis root mycobiome.</title>
        <authorList>
            <person name="Mesny F."/>
            <person name="Miyauchi S."/>
            <person name="Thiergart T."/>
            <person name="Pickel B."/>
            <person name="Atanasova L."/>
            <person name="Karlsson M."/>
            <person name="Huettel B."/>
            <person name="Barry K.W."/>
            <person name="Haridas S."/>
            <person name="Chen C."/>
            <person name="Bauer D."/>
            <person name="Andreopoulos W."/>
            <person name="Pangilinan J."/>
            <person name="LaButti K."/>
            <person name="Riley R."/>
            <person name="Lipzen A."/>
            <person name="Clum A."/>
            <person name="Drula E."/>
            <person name="Henrissat B."/>
            <person name="Kohler A."/>
            <person name="Grigoriev I.V."/>
            <person name="Martin F.M."/>
            <person name="Hacquard S."/>
        </authorList>
    </citation>
    <scope>NUCLEOTIDE SEQUENCE</scope>
    <source>
        <strain evidence="1">MPI-SDFR-AT-0117</strain>
    </source>
</reference>
<dbReference type="AlphaFoldDB" id="A0A9P9A8W8"/>